<name>A0A0A8XNU3_ARUDO</name>
<dbReference type="EMBL" id="GBRH01282606">
    <property type="protein sequence ID" value="JAD15289.1"/>
    <property type="molecule type" value="Transcribed_RNA"/>
</dbReference>
<accession>A0A0A8XNU3</accession>
<protein>
    <submittedName>
        <fullName evidence="1">Uncharacterized protein</fullName>
    </submittedName>
</protein>
<sequence>MKMFGRILRSPKRNWLNNESHQDRIHMHVKLRDHTQGLMGRQVVVFLSVSFHRAVLLNSLPTWSIVDLILVNSHLNIQ</sequence>
<dbReference type="AlphaFoldDB" id="A0A0A8XNU3"/>
<organism evidence="1">
    <name type="scientific">Arundo donax</name>
    <name type="common">Giant reed</name>
    <name type="synonym">Donax arundinaceus</name>
    <dbReference type="NCBI Taxonomy" id="35708"/>
    <lineage>
        <taxon>Eukaryota</taxon>
        <taxon>Viridiplantae</taxon>
        <taxon>Streptophyta</taxon>
        <taxon>Embryophyta</taxon>
        <taxon>Tracheophyta</taxon>
        <taxon>Spermatophyta</taxon>
        <taxon>Magnoliopsida</taxon>
        <taxon>Liliopsida</taxon>
        <taxon>Poales</taxon>
        <taxon>Poaceae</taxon>
        <taxon>PACMAD clade</taxon>
        <taxon>Arundinoideae</taxon>
        <taxon>Arundineae</taxon>
        <taxon>Arundo</taxon>
    </lineage>
</organism>
<evidence type="ECO:0000313" key="1">
    <source>
        <dbReference type="EMBL" id="JAD15289.1"/>
    </source>
</evidence>
<reference evidence="1" key="2">
    <citation type="journal article" date="2015" name="Data Brief">
        <title>Shoot transcriptome of the giant reed, Arundo donax.</title>
        <authorList>
            <person name="Barrero R.A."/>
            <person name="Guerrero F.D."/>
            <person name="Moolhuijzen P."/>
            <person name="Goolsby J.A."/>
            <person name="Tidwell J."/>
            <person name="Bellgard S.E."/>
            <person name="Bellgard M.I."/>
        </authorList>
    </citation>
    <scope>NUCLEOTIDE SEQUENCE</scope>
    <source>
        <tissue evidence="1">Shoot tissue taken approximately 20 cm above the soil surface</tissue>
    </source>
</reference>
<proteinExistence type="predicted"/>
<reference evidence="1" key="1">
    <citation type="submission" date="2014-09" db="EMBL/GenBank/DDBJ databases">
        <authorList>
            <person name="Magalhaes I.L.F."/>
            <person name="Oliveira U."/>
            <person name="Santos F.R."/>
            <person name="Vidigal T.H.D.A."/>
            <person name="Brescovit A.D."/>
            <person name="Santos A.J."/>
        </authorList>
    </citation>
    <scope>NUCLEOTIDE SEQUENCE</scope>
    <source>
        <tissue evidence="1">Shoot tissue taken approximately 20 cm above the soil surface</tissue>
    </source>
</reference>